<proteinExistence type="predicted"/>
<feature type="compositionally biased region" description="Basic and acidic residues" evidence="1">
    <location>
        <begin position="1"/>
        <end position="18"/>
    </location>
</feature>
<evidence type="ECO:0000256" key="1">
    <source>
        <dbReference type="SAM" id="MobiDB-lite"/>
    </source>
</evidence>
<dbReference type="Proteomes" id="UP000026961">
    <property type="component" value="Chromosome 11"/>
</dbReference>
<dbReference type="AlphaFoldDB" id="A0A0E0BI50"/>
<dbReference type="HOGENOM" id="CLU_1973966_0_0_1"/>
<dbReference type="Gramene" id="OGLUM11G10290.1">
    <property type="protein sequence ID" value="OGLUM11G10290.1"/>
    <property type="gene ID" value="OGLUM11G10290"/>
</dbReference>
<accession>A0A0E0BI50</accession>
<organism evidence="2">
    <name type="scientific">Oryza glumipatula</name>
    <dbReference type="NCBI Taxonomy" id="40148"/>
    <lineage>
        <taxon>Eukaryota</taxon>
        <taxon>Viridiplantae</taxon>
        <taxon>Streptophyta</taxon>
        <taxon>Embryophyta</taxon>
        <taxon>Tracheophyta</taxon>
        <taxon>Spermatophyta</taxon>
        <taxon>Magnoliopsida</taxon>
        <taxon>Liliopsida</taxon>
        <taxon>Poales</taxon>
        <taxon>Poaceae</taxon>
        <taxon>BOP clade</taxon>
        <taxon>Oryzoideae</taxon>
        <taxon>Oryzeae</taxon>
        <taxon>Oryzinae</taxon>
        <taxon>Oryza</taxon>
    </lineage>
</organism>
<dbReference type="EnsemblPlants" id="OGLUM11G10290.1">
    <property type="protein sequence ID" value="OGLUM11G10290.1"/>
    <property type="gene ID" value="OGLUM11G10290"/>
</dbReference>
<sequence length="127" mass="12738">METGELDRGGGGEADRIGRGGRRRAAAGARLREARGGGGGGAAQGARPRAAAAANGVRACGVASASRLAACGRAGQWEWNCERCSPKEMVMTVVVSEVSHAAEKGDDGLQGATGRDNDGGCESRLLG</sequence>
<protein>
    <recommendedName>
        <fullName evidence="4">DUF834 domain-containing protein</fullName>
    </recommendedName>
</protein>
<evidence type="ECO:0000313" key="3">
    <source>
        <dbReference type="Proteomes" id="UP000026961"/>
    </source>
</evidence>
<feature type="region of interest" description="Disordered" evidence="1">
    <location>
        <begin position="1"/>
        <end position="48"/>
    </location>
</feature>
<reference evidence="2" key="2">
    <citation type="submission" date="2018-05" db="EMBL/GenBank/DDBJ databases">
        <title>OgluRS3 (Oryza glumaepatula Reference Sequence Version 3).</title>
        <authorList>
            <person name="Zhang J."/>
            <person name="Kudrna D."/>
            <person name="Lee S."/>
            <person name="Talag J."/>
            <person name="Welchert J."/>
            <person name="Wing R.A."/>
        </authorList>
    </citation>
    <scope>NUCLEOTIDE SEQUENCE [LARGE SCALE GENOMIC DNA]</scope>
</reference>
<reference evidence="2" key="1">
    <citation type="submission" date="2015-04" db="UniProtKB">
        <authorList>
            <consortium name="EnsemblPlants"/>
        </authorList>
    </citation>
    <scope>IDENTIFICATION</scope>
</reference>
<evidence type="ECO:0000313" key="2">
    <source>
        <dbReference type="EnsemblPlants" id="OGLUM11G10290.1"/>
    </source>
</evidence>
<name>A0A0E0BI50_9ORYZ</name>
<keyword evidence="3" id="KW-1185">Reference proteome</keyword>
<feature type="region of interest" description="Disordered" evidence="1">
    <location>
        <begin position="102"/>
        <end position="127"/>
    </location>
</feature>
<evidence type="ECO:0008006" key="4">
    <source>
        <dbReference type="Google" id="ProtNLM"/>
    </source>
</evidence>